<dbReference type="GO" id="GO:0016020">
    <property type="term" value="C:membrane"/>
    <property type="evidence" value="ECO:0007669"/>
    <property type="project" value="UniProtKB-SubCell"/>
</dbReference>
<comment type="subcellular location">
    <subcellularLocation>
        <location evidence="1">Membrane</location>
        <topology evidence="1">Multi-pass membrane protein</topology>
    </subcellularLocation>
</comment>
<evidence type="ECO:0000313" key="5">
    <source>
        <dbReference type="Proteomes" id="UP001165160"/>
    </source>
</evidence>
<sequence>MIYTTESTYKIDKISSHPNPLSEDHDPPAHETHAPDEDAYWVQPPKSKDGKLIMVNCRINLNNLSKVNTAEGVCSIEIFFVCYWTDQRLIGYNMDAELPPKLWGPRMEIMGLEMDESHGEFGLVDPGTGRCKRGRLYKGVIGMEMNLSSFPFDQNSIDVRFFTSSTWMSYDEGSSGMPATTATYTIRSVEEGAREGNWCTLDWSTKVHEFRLHGLSTNIEEQSTDSNGAQMNYVNISFHLSREAGYYFWKVLLPLWTLTILNFTAFEFDTADLSDRMGFISTCFLAGYAMLYVVGDSIPKMSFLTSIDLLISFNNFVIFLSGLSCRIIYIIQKKYGSDLGKAWNFWIEVTLAISYVVVNIVLLLPSFLKQRGEERVLMNSFYVGHRSDHKIPTVPDHYHYIQYKNIPTYEDPPGLLRKFYVPSLTERAS</sequence>
<evidence type="ECO:0000256" key="2">
    <source>
        <dbReference type="SAM" id="MobiDB-lite"/>
    </source>
</evidence>
<dbReference type="EMBL" id="BRXX01000127">
    <property type="protein sequence ID" value="GMH92329.1"/>
    <property type="molecule type" value="Genomic_DNA"/>
</dbReference>
<dbReference type="InterPro" id="IPR006201">
    <property type="entry name" value="Neur_channel"/>
</dbReference>
<keyword evidence="5" id="KW-1185">Reference proteome</keyword>
<evidence type="ECO:0000256" key="1">
    <source>
        <dbReference type="ARBA" id="ARBA00004141"/>
    </source>
</evidence>
<feature type="transmembrane region" description="Helical" evidence="3">
    <location>
        <begin position="343"/>
        <end position="368"/>
    </location>
</feature>
<name>A0A9W7ETN0_9STRA</name>
<evidence type="ECO:0000256" key="3">
    <source>
        <dbReference type="SAM" id="Phobius"/>
    </source>
</evidence>
<feature type="compositionally biased region" description="Basic and acidic residues" evidence="2">
    <location>
        <begin position="22"/>
        <end position="36"/>
    </location>
</feature>
<keyword evidence="3" id="KW-0812">Transmembrane</keyword>
<dbReference type="PANTHER" id="PTHR18945">
    <property type="entry name" value="NEUROTRANSMITTER GATED ION CHANNEL"/>
    <property type="match status" value="1"/>
</dbReference>
<evidence type="ECO:0000313" key="4">
    <source>
        <dbReference type="EMBL" id="GMH92329.1"/>
    </source>
</evidence>
<gene>
    <name evidence="4" type="ORF">TrVE_jg2597</name>
</gene>
<feature type="transmembrane region" description="Helical" evidence="3">
    <location>
        <begin position="277"/>
        <end position="295"/>
    </location>
</feature>
<keyword evidence="3" id="KW-0472">Membrane</keyword>
<feature type="transmembrane region" description="Helical" evidence="3">
    <location>
        <begin position="247"/>
        <end position="265"/>
    </location>
</feature>
<dbReference type="Gene3D" id="1.20.58.390">
    <property type="entry name" value="Neurotransmitter-gated ion-channel transmembrane domain"/>
    <property type="match status" value="1"/>
</dbReference>
<dbReference type="AlphaFoldDB" id="A0A9W7ETN0"/>
<dbReference type="Gene3D" id="2.70.170.10">
    <property type="entry name" value="Neurotransmitter-gated ion-channel ligand-binding domain"/>
    <property type="match status" value="1"/>
</dbReference>
<dbReference type="GO" id="GO:0004888">
    <property type="term" value="F:transmembrane signaling receptor activity"/>
    <property type="evidence" value="ECO:0007669"/>
    <property type="project" value="InterPro"/>
</dbReference>
<dbReference type="GO" id="GO:0005230">
    <property type="term" value="F:extracellular ligand-gated monoatomic ion channel activity"/>
    <property type="evidence" value="ECO:0007669"/>
    <property type="project" value="InterPro"/>
</dbReference>
<organism evidence="4 5">
    <name type="scientific">Triparma verrucosa</name>
    <dbReference type="NCBI Taxonomy" id="1606542"/>
    <lineage>
        <taxon>Eukaryota</taxon>
        <taxon>Sar</taxon>
        <taxon>Stramenopiles</taxon>
        <taxon>Ochrophyta</taxon>
        <taxon>Bolidophyceae</taxon>
        <taxon>Parmales</taxon>
        <taxon>Triparmaceae</taxon>
        <taxon>Triparma</taxon>
    </lineage>
</organism>
<proteinExistence type="predicted"/>
<reference evidence="5" key="1">
    <citation type="journal article" date="2023" name="Commun. Biol.">
        <title>Genome analysis of Parmales, the sister group of diatoms, reveals the evolutionary specialization of diatoms from phago-mixotrophs to photoautotrophs.</title>
        <authorList>
            <person name="Ban H."/>
            <person name="Sato S."/>
            <person name="Yoshikawa S."/>
            <person name="Yamada K."/>
            <person name="Nakamura Y."/>
            <person name="Ichinomiya M."/>
            <person name="Sato N."/>
            <person name="Blanc-Mathieu R."/>
            <person name="Endo H."/>
            <person name="Kuwata A."/>
            <person name="Ogata H."/>
        </authorList>
    </citation>
    <scope>NUCLEOTIDE SEQUENCE [LARGE SCALE GENOMIC DNA]</scope>
    <source>
        <strain evidence="5">NIES 3699</strain>
    </source>
</reference>
<dbReference type="InterPro" id="IPR038050">
    <property type="entry name" value="Neuro_actylchol_rec"/>
</dbReference>
<dbReference type="Proteomes" id="UP001165160">
    <property type="component" value="Unassembled WGS sequence"/>
</dbReference>
<protein>
    <submittedName>
        <fullName evidence="4">Uncharacterized protein</fullName>
    </submittedName>
</protein>
<feature type="region of interest" description="Disordered" evidence="2">
    <location>
        <begin position="13"/>
        <end position="41"/>
    </location>
</feature>
<feature type="transmembrane region" description="Helical" evidence="3">
    <location>
        <begin position="307"/>
        <end position="331"/>
    </location>
</feature>
<dbReference type="InterPro" id="IPR036734">
    <property type="entry name" value="Neur_chan_lig-bd_sf"/>
</dbReference>
<dbReference type="SUPFAM" id="SSF90112">
    <property type="entry name" value="Neurotransmitter-gated ion-channel transmembrane pore"/>
    <property type="match status" value="1"/>
</dbReference>
<comment type="caution">
    <text evidence="4">The sequence shown here is derived from an EMBL/GenBank/DDBJ whole genome shotgun (WGS) entry which is preliminary data.</text>
</comment>
<dbReference type="SUPFAM" id="SSF63712">
    <property type="entry name" value="Nicotinic receptor ligand binding domain-like"/>
    <property type="match status" value="1"/>
</dbReference>
<accession>A0A9W7ETN0</accession>
<keyword evidence="3" id="KW-1133">Transmembrane helix</keyword>
<dbReference type="InterPro" id="IPR036719">
    <property type="entry name" value="Neuro-gated_channel_TM_sf"/>
</dbReference>